<dbReference type="SUPFAM" id="SSF47413">
    <property type="entry name" value="lambda repressor-like DNA-binding domains"/>
    <property type="match status" value="1"/>
</dbReference>
<proteinExistence type="predicted"/>
<organism evidence="2 3">
    <name type="scientific">Gluconacetobacter takamatsuzukensis</name>
    <dbReference type="NCBI Taxonomy" id="1286190"/>
    <lineage>
        <taxon>Bacteria</taxon>
        <taxon>Pseudomonadati</taxon>
        <taxon>Pseudomonadota</taxon>
        <taxon>Alphaproteobacteria</taxon>
        <taxon>Acetobacterales</taxon>
        <taxon>Acetobacteraceae</taxon>
        <taxon>Gluconacetobacter</taxon>
    </lineage>
</organism>
<name>A0A7W4PN79_9PROT</name>
<protein>
    <submittedName>
        <fullName evidence="2">Helix-turn-helix transcriptional regulator</fullName>
    </submittedName>
</protein>
<dbReference type="CDD" id="cd00093">
    <property type="entry name" value="HTH_XRE"/>
    <property type="match status" value="1"/>
</dbReference>
<dbReference type="Gene3D" id="1.10.260.40">
    <property type="entry name" value="lambda repressor-like DNA-binding domains"/>
    <property type="match status" value="1"/>
</dbReference>
<dbReference type="GO" id="GO:0003677">
    <property type="term" value="F:DNA binding"/>
    <property type="evidence" value="ECO:0007669"/>
    <property type="project" value="InterPro"/>
</dbReference>
<dbReference type="InterPro" id="IPR010982">
    <property type="entry name" value="Lambda_DNA-bd_dom_sf"/>
</dbReference>
<dbReference type="InterPro" id="IPR001387">
    <property type="entry name" value="Cro/C1-type_HTH"/>
</dbReference>
<gene>
    <name evidence="2" type="ORF">HLH27_03055</name>
</gene>
<dbReference type="AlphaFoldDB" id="A0A7W4PN79"/>
<sequence length="181" mass="20275">MVNQTLMSHYPTRRMPDHADARGQEDLLTDKPSAGPKPVDVHVGGRIRLRRTLMGMSQERLGEALGLTFQQVQKYERGTNRVSASRLYELSDVLDVPVSFFFDGLDHGRRPSGRPGLEAPGFAQAQEAFGGPPEGPLASASEMTLLARRETIELVRTYYRIEDAATRRRVLDLIRMMVPPE</sequence>
<dbReference type="SMART" id="SM00530">
    <property type="entry name" value="HTH_XRE"/>
    <property type="match status" value="1"/>
</dbReference>
<dbReference type="Pfam" id="PF01381">
    <property type="entry name" value="HTH_3"/>
    <property type="match status" value="1"/>
</dbReference>
<dbReference type="EMBL" id="JABEQK010000002">
    <property type="protein sequence ID" value="MBB2203995.1"/>
    <property type="molecule type" value="Genomic_DNA"/>
</dbReference>
<reference evidence="2 3" key="1">
    <citation type="submission" date="2020-04" db="EMBL/GenBank/DDBJ databases">
        <title>Description of novel Gluconacetobacter.</title>
        <authorList>
            <person name="Sombolestani A."/>
        </authorList>
    </citation>
    <scope>NUCLEOTIDE SEQUENCE [LARGE SCALE GENOMIC DNA]</scope>
    <source>
        <strain evidence="2 3">LMG 27800</strain>
    </source>
</reference>
<keyword evidence="3" id="KW-1185">Reference proteome</keyword>
<evidence type="ECO:0000259" key="1">
    <source>
        <dbReference type="PROSITE" id="PS50943"/>
    </source>
</evidence>
<evidence type="ECO:0000313" key="2">
    <source>
        <dbReference type="EMBL" id="MBB2203995.1"/>
    </source>
</evidence>
<accession>A0A7W4PN79</accession>
<feature type="domain" description="HTH cro/C1-type" evidence="1">
    <location>
        <begin position="47"/>
        <end position="101"/>
    </location>
</feature>
<evidence type="ECO:0000313" key="3">
    <source>
        <dbReference type="Proteomes" id="UP000540556"/>
    </source>
</evidence>
<dbReference type="Proteomes" id="UP000540556">
    <property type="component" value="Unassembled WGS sequence"/>
</dbReference>
<dbReference type="PROSITE" id="PS50943">
    <property type="entry name" value="HTH_CROC1"/>
    <property type="match status" value="1"/>
</dbReference>
<comment type="caution">
    <text evidence="2">The sequence shown here is derived from an EMBL/GenBank/DDBJ whole genome shotgun (WGS) entry which is preliminary data.</text>
</comment>
<dbReference type="RefSeq" id="WP_182948109.1">
    <property type="nucleotide sequence ID" value="NZ_JABEQK010000002.1"/>
</dbReference>